<feature type="domain" description="Response regulatory" evidence="4">
    <location>
        <begin position="10"/>
        <end position="120"/>
    </location>
</feature>
<accession>A0A239J5K2</accession>
<dbReference type="PRINTS" id="PR00038">
    <property type="entry name" value="HTHLUXR"/>
</dbReference>
<dbReference type="InterPro" id="IPR051015">
    <property type="entry name" value="EvgA-like"/>
</dbReference>
<dbReference type="GO" id="GO:0006355">
    <property type="term" value="P:regulation of DNA-templated transcription"/>
    <property type="evidence" value="ECO:0007669"/>
    <property type="project" value="InterPro"/>
</dbReference>
<dbReference type="InterPro" id="IPR001789">
    <property type="entry name" value="Sig_transdc_resp-reg_receiver"/>
</dbReference>
<evidence type="ECO:0000313" key="6">
    <source>
        <dbReference type="Proteomes" id="UP000198356"/>
    </source>
</evidence>
<dbReference type="OrthoDB" id="117354at2"/>
<dbReference type="InterPro" id="IPR011006">
    <property type="entry name" value="CheY-like_superfamily"/>
</dbReference>
<keyword evidence="1" id="KW-0238">DNA-binding</keyword>
<organism evidence="5 6">
    <name type="scientific">Granulicella rosea</name>
    <dbReference type="NCBI Taxonomy" id="474952"/>
    <lineage>
        <taxon>Bacteria</taxon>
        <taxon>Pseudomonadati</taxon>
        <taxon>Acidobacteriota</taxon>
        <taxon>Terriglobia</taxon>
        <taxon>Terriglobales</taxon>
        <taxon>Acidobacteriaceae</taxon>
        <taxon>Granulicella</taxon>
    </lineage>
</organism>
<dbReference type="Pfam" id="PF00196">
    <property type="entry name" value="GerE"/>
    <property type="match status" value="1"/>
</dbReference>
<dbReference type="InterPro" id="IPR016032">
    <property type="entry name" value="Sig_transdc_resp-reg_C-effctor"/>
</dbReference>
<dbReference type="SUPFAM" id="SSF52172">
    <property type="entry name" value="CheY-like"/>
    <property type="match status" value="1"/>
</dbReference>
<feature type="domain" description="HTH luxR-type" evidence="3">
    <location>
        <begin position="145"/>
        <end position="210"/>
    </location>
</feature>
<dbReference type="InterPro" id="IPR000792">
    <property type="entry name" value="Tscrpt_reg_LuxR_C"/>
</dbReference>
<sequence>MEAPPVVLKRIGVVATDPLRILGLQTVLAKKNIEVVPLSAPRALDTEGVSIVLVDEDATEGHLLELLAAFSQRRPRLRVIVMAGSTEFDYIERVIGAGAKGYISHKAREGELEMAIDIVEDGSVWAPRKVMARLVASSRESQDAASRELPKFTVRETEVLHLLVSGKQNRAIAETLGVDAVTIKAHVGRIMRKVGVETRLELTLYALERGIGKSENVLTHE</sequence>
<keyword evidence="2" id="KW-0597">Phosphoprotein</keyword>
<evidence type="ECO:0000256" key="1">
    <source>
        <dbReference type="ARBA" id="ARBA00023125"/>
    </source>
</evidence>
<proteinExistence type="predicted"/>
<name>A0A239J5K2_9BACT</name>
<keyword evidence="6" id="KW-1185">Reference proteome</keyword>
<evidence type="ECO:0000313" key="5">
    <source>
        <dbReference type="EMBL" id="SNT00533.1"/>
    </source>
</evidence>
<dbReference type="PROSITE" id="PS00622">
    <property type="entry name" value="HTH_LUXR_1"/>
    <property type="match status" value="1"/>
</dbReference>
<dbReference type="GO" id="GO:0000160">
    <property type="term" value="P:phosphorelay signal transduction system"/>
    <property type="evidence" value="ECO:0007669"/>
    <property type="project" value="InterPro"/>
</dbReference>
<dbReference type="CDD" id="cd06170">
    <property type="entry name" value="LuxR_C_like"/>
    <property type="match status" value="1"/>
</dbReference>
<evidence type="ECO:0000259" key="4">
    <source>
        <dbReference type="PROSITE" id="PS50110"/>
    </source>
</evidence>
<dbReference type="AlphaFoldDB" id="A0A239J5K2"/>
<dbReference type="PROSITE" id="PS50043">
    <property type="entry name" value="HTH_LUXR_2"/>
    <property type="match status" value="1"/>
</dbReference>
<dbReference type="PROSITE" id="PS50110">
    <property type="entry name" value="RESPONSE_REGULATORY"/>
    <property type="match status" value="1"/>
</dbReference>
<dbReference type="Proteomes" id="UP000198356">
    <property type="component" value="Unassembled WGS sequence"/>
</dbReference>
<dbReference type="PANTHER" id="PTHR45566">
    <property type="entry name" value="HTH-TYPE TRANSCRIPTIONAL REGULATOR YHJB-RELATED"/>
    <property type="match status" value="1"/>
</dbReference>
<protein>
    <submittedName>
        <fullName evidence="5">Two component transcriptional regulator, LuxR family</fullName>
    </submittedName>
</protein>
<gene>
    <name evidence="5" type="ORF">SAMN05421770_103426</name>
</gene>
<dbReference type="RefSeq" id="WP_089408666.1">
    <property type="nucleotide sequence ID" value="NZ_FZOU01000003.1"/>
</dbReference>
<feature type="modified residue" description="4-aspartylphosphate" evidence="2">
    <location>
        <position position="55"/>
    </location>
</feature>
<dbReference type="Gene3D" id="3.40.50.2300">
    <property type="match status" value="1"/>
</dbReference>
<evidence type="ECO:0000259" key="3">
    <source>
        <dbReference type="PROSITE" id="PS50043"/>
    </source>
</evidence>
<evidence type="ECO:0000256" key="2">
    <source>
        <dbReference type="PROSITE-ProRule" id="PRU00169"/>
    </source>
</evidence>
<dbReference type="GO" id="GO:0003677">
    <property type="term" value="F:DNA binding"/>
    <property type="evidence" value="ECO:0007669"/>
    <property type="project" value="UniProtKB-KW"/>
</dbReference>
<reference evidence="5 6" key="1">
    <citation type="submission" date="2017-06" db="EMBL/GenBank/DDBJ databases">
        <authorList>
            <person name="Kim H.J."/>
            <person name="Triplett B.A."/>
        </authorList>
    </citation>
    <scope>NUCLEOTIDE SEQUENCE [LARGE SCALE GENOMIC DNA]</scope>
    <source>
        <strain evidence="5 6">DSM 18704</strain>
    </source>
</reference>
<dbReference type="SMART" id="SM00421">
    <property type="entry name" value="HTH_LUXR"/>
    <property type="match status" value="1"/>
</dbReference>
<dbReference type="EMBL" id="FZOU01000003">
    <property type="protein sequence ID" value="SNT00533.1"/>
    <property type="molecule type" value="Genomic_DNA"/>
</dbReference>
<dbReference type="SUPFAM" id="SSF46894">
    <property type="entry name" value="C-terminal effector domain of the bipartite response regulators"/>
    <property type="match status" value="1"/>
</dbReference>
<dbReference type="PANTHER" id="PTHR45566:SF1">
    <property type="entry name" value="HTH-TYPE TRANSCRIPTIONAL REGULATOR YHJB-RELATED"/>
    <property type="match status" value="1"/>
</dbReference>